<organism evidence="9 10">
    <name type="scientific">Pseudonocardia kunmingensis</name>
    <dbReference type="NCBI Taxonomy" id="630975"/>
    <lineage>
        <taxon>Bacteria</taxon>
        <taxon>Bacillati</taxon>
        <taxon>Actinomycetota</taxon>
        <taxon>Actinomycetes</taxon>
        <taxon>Pseudonocardiales</taxon>
        <taxon>Pseudonocardiaceae</taxon>
        <taxon>Pseudonocardia</taxon>
    </lineage>
</organism>
<evidence type="ECO:0000256" key="2">
    <source>
        <dbReference type="ARBA" id="ARBA00011344"/>
    </source>
</evidence>
<keyword evidence="5" id="KW-0804">Transcription</keyword>
<sequence length="392" mass="42125">MEGAPADGRWVGESVDGRQWTAQPSSPRPSRVADRRRSRHGGVSAIIAVGENLEVECRKRGTEDDLRRATGAMTGADLGIEDLEAQRVPLTGFCYRMLGSAADSDDAVQETLVRAYRNLASFDPARGRLTTWLYRIAGNVCIDMLRGARRRALAIDMGPAARDGELGTPLPADRFVEPMPDSRLFGVTDPAERVVGRETVRLAFLAALQRLSARQRAALVLRDVMAFSAQETAEVLGTSVASVNSALQRARAALAADPPGPADVLDPENAAQRNLLDRYVAAFEAHDVAGLARLLREDAMSSMPPFAWWLSGASRITAVMAASDACAGDRLVPTAINGSPGFGQYRPGPDGELRPFALILLELRGGRVAHIVTFLGTAGRFAEFGLPERAPR</sequence>
<dbReference type="Gene3D" id="3.10.450.50">
    <property type="match status" value="1"/>
</dbReference>
<dbReference type="SUPFAM" id="SSF54427">
    <property type="entry name" value="NTF2-like"/>
    <property type="match status" value="1"/>
</dbReference>
<feature type="domain" description="RNA polymerase sigma factor 70 region 4 type 2" evidence="8">
    <location>
        <begin position="202"/>
        <end position="254"/>
    </location>
</feature>
<dbReference type="SUPFAM" id="SSF88946">
    <property type="entry name" value="Sigma2 domain of RNA polymerase sigma factors"/>
    <property type="match status" value="1"/>
</dbReference>
<dbReference type="PANTHER" id="PTHR30173">
    <property type="entry name" value="SIGMA 19 FACTOR"/>
    <property type="match status" value="1"/>
</dbReference>
<name>A0A543E3D4_9PSEU</name>
<dbReference type="InterPro" id="IPR013324">
    <property type="entry name" value="RNA_pol_sigma_r3/r4-like"/>
</dbReference>
<comment type="subunit">
    <text evidence="2">Interacts transiently with the RNA polymerase catalytic core formed by RpoA, RpoB, RpoC and RpoZ (2 alpha, 1 beta, 1 beta' and 1 omega subunit) to form the RNA polymerase holoenzyme that can initiate transcription.</text>
</comment>
<protein>
    <submittedName>
        <fullName evidence="9">RNA polymerase sigma-70 factor (ECF subfamily)</fullName>
    </submittedName>
</protein>
<dbReference type="Pfam" id="PF04542">
    <property type="entry name" value="Sigma70_r2"/>
    <property type="match status" value="1"/>
</dbReference>
<evidence type="ECO:0000259" key="8">
    <source>
        <dbReference type="Pfam" id="PF08281"/>
    </source>
</evidence>
<reference evidence="9 10" key="1">
    <citation type="submission" date="2019-06" db="EMBL/GenBank/DDBJ databases">
        <title>Sequencing the genomes of 1000 actinobacteria strains.</title>
        <authorList>
            <person name="Klenk H.-P."/>
        </authorList>
    </citation>
    <scope>NUCLEOTIDE SEQUENCE [LARGE SCALE GENOMIC DNA]</scope>
    <source>
        <strain evidence="9 10">DSM 45301</strain>
    </source>
</reference>
<comment type="similarity">
    <text evidence="1">Belongs to the sigma-70 factor family. ECF subfamily.</text>
</comment>
<evidence type="ECO:0000256" key="1">
    <source>
        <dbReference type="ARBA" id="ARBA00010641"/>
    </source>
</evidence>
<keyword evidence="4" id="KW-0731">Sigma factor</keyword>
<dbReference type="GO" id="GO:0006352">
    <property type="term" value="P:DNA-templated transcription initiation"/>
    <property type="evidence" value="ECO:0007669"/>
    <property type="project" value="InterPro"/>
</dbReference>
<dbReference type="InterPro" id="IPR014284">
    <property type="entry name" value="RNA_pol_sigma-70_dom"/>
</dbReference>
<evidence type="ECO:0000256" key="6">
    <source>
        <dbReference type="SAM" id="MobiDB-lite"/>
    </source>
</evidence>
<evidence type="ECO:0000256" key="4">
    <source>
        <dbReference type="ARBA" id="ARBA00023082"/>
    </source>
</evidence>
<dbReference type="InterPro" id="IPR013249">
    <property type="entry name" value="RNA_pol_sigma70_r4_t2"/>
</dbReference>
<dbReference type="Gene3D" id="1.10.10.10">
    <property type="entry name" value="Winged helix-like DNA-binding domain superfamily/Winged helix DNA-binding domain"/>
    <property type="match status" value="1"/>
</dbReference>
<dbReference type="InterPro" id="IPR013325">
    <property type="entry name" value="RNA_pol_sigma_r2"/>
</dbReference>
<dbReference type="NCBIfam" id="TIGR02960">
    <property type="entry name" value="SigX5"/>
    <property type="match status" value="1"/>
</dbReference>
<dbReference type="NCBIfam" id="TIGR02937">
    <property type="entry name" value="sigma70-ECF"/>
    <property type="match status" value="1"/>
</dbReference>
<dbReference type="InterPro" id="IPR007627">
    <property type="entry name" value="RNA_pol_sigma70_r2"/>
</dbReference>
<dbReference type="GO" id="GO:0003677">
    <property type="term" value="F:DNA binding"/>
    <property type="evidence" value="ECO:0007669"/>
    <property type="project" value="InterPro"/>
</dbReference>
<dbReference type="Pfam" id="PF08281">
    <property type="entry name" value="Sigma70_r4_2"/>
    <property type="match status" value="1"/>
</dbReference>
<evidence type="ECO:0000313" key="10">
    <source>
        <dbReference type="Proteomes" id="UP000315677"/>
    </source>
</evidence>
<keyword evidence="10" id="KW-1185">Reference proteome</keyword>
<feature type="domain" description="RNA polymerase sigma-70 region 2" evidence="7">
    <location>
        <begin position="90"/>
        <end position="151"/>
    </location>
</feature>
<comment type="caution">
    <text evidence="9">The sequence shown here is derived from an EMBL/GenBank/DDBJ whole genome shotgun (WGS) entry which is preliminary data.</text>
</comment>
<dbReference type="GO" id="GO:0016987">
    <property type="term" value="F:sigma factor activity"/>
    <property type="evidence" value="ECO:0007669"/>
    <property type="project" value="UniProtKB-KW"/>
</dbReference>
<dbReference type="NCBIfam" id="NF006089">
    <property type="entry name" value="PRK08241.1"/>
    <property type="match status" value="1"/>
</dbReference>
<proteinExistence type="inferred from homology"/>
<dbReference type="Gene3D" id="1.10.1740.10">
    <property type="match status" value="1"/>
</dbReference>
<dbReference type="InterPro" id="IPR036388">
    <property type="entry name" value="WH-like_DNA-bd_sf"/>
</dbReference>
<evidence type="ECO:0000259" key="7">
    <source>
        <dbReference type="Pfam" id="PF04542"/>
    </source>
</evidence>
<dbReference type="SUPFAM" id="SSF88659">
    <property type="entry name" value="Sigma3 and sigma4 domains of RNA polymerase sigma factors"/>
    <property type="match status" value="1"/>
</dbReference>
<keyword evidence="3" id="KW-0805">Transcription regulation</keyword>
<dbReference type="CDD" id="cd06171">
    <property type="entry name" value="Sigma70_r4"/>
    <property type="match status" value="1"/>
</dbReference>
<dbReference type="InterPro" id="IPR032710">
    <property type="entry name" value="NTF2-like_dom_sf"/>
</dbReference>
<feature type="region of interest" description="Disordered" evidence="6">
    <location>
        <begin position="1"/>
        <end position="39"/>
    </location>
</feature>
<dbReference type="AlphaFoldDB" id="A0A543E3D4"/>
<evidence type="ECO:0000313" key="9">
    <source>
        <dbReference type="EMBL" id="TQM16097.1"/>
    </source>
</evidence>
<evidence type="ECO:0000256" key="3">
    <source>
        <dbReference type="ARBA" id="ARBA00023015"/>
    </source>
</evidence>
<dbReference type="InterPro" id="IPR014305">
    <property type="entry name" value="RNA_pol_sigma-G_actinobac"/>
</dbReference>
<dbReference type="InterPro" id="IPR052704">
    <property type="entry name" value="ECF_Sigma-70_Domain"/>
</dbReference>
<accession>A0A543E3D4</accession>
<gene>
    <name evidence="9" type="ORF">FB558_2900</name>
</gene>
<dbReference type="EMBL" id="VFPA01000001">
    <property type="protein sequence ID" value="TQM16097.1"/>
    <property type="molecule type" value="Genomic_DNA"/>
</dbReference>
<dbReference type="Proteomes" id="UP000315677">
    <property type="component" value="Unassembled WGS sequence"/>
</dbReference>
<dbReference type="PANTHER" id="PTHR30173:SF36">
    <property type="entry name" value="ECF RNA POLYMERASE SIGMA FACTOR SIGJ"/>
    <property type="match status" value="1"/>
</dbReference>
<evidence type="ECO:0000256" key="5">
    <source>
        <dbReference type="ARBA" id="ARBA00023163"/>
    </source>
</evidence>